<feature type="chain" id="PRO_5043631284" evidence="2">
    <location>
        <begin position="19"/>
        <end position="371"/>
    </location>
</feature>
<feature type="signal peptide" evidence="2">
    <location>
        <begin position="1"/>
        <end position="18"/>
    </location>
</feature>
<evidence type="ECO:0000256" key="2">
    <source>
        <dbReference type="SAM" id="SignalP"/>
    </source>
</evidence>
<feature type="region of interest" description="Disordered" evidence="1">
    <location>
        <begin position="307"/>
        <end position="348"/>
    </location>
</feature>
<dbReference type="EMBL" id="JAVRRT010000008">
    <property type="protein sequence ID" value="KAK5169665.1"/>
    <property type="molecule type" value="Genomic_DNA"/>
</dbReference>
<accession>A0AAV9P9V0</accession>
<dbReference type="RefSeq" id="XP_064659011.1">
    <property type="nucleotide sequence ID" value="XM_064802886.1"/>
</dbReference>
<evidence type="ECO:0000313" key="4">
    <source>
        <dbReference type="Proteomes" id="UP001337655"/>
    </source>
</evidence>
<name>A0AAV9P9V0_9PEZI</name>
<evidence type="ECO:0000313" key="3">
    <source>
        <dbReference type="EMBL" id="KAK5169665.1"/>
    </source>
</evidence>
<organism evidence="3 4">
    <name type="scientific">Saxophila tyrrhenica</name>
    <dbReference type="NCBI Taxonomy" id="1690608"/>
    <lineage>
        <taxon>Eukaryota</taxon>
        <taxon>Fungi</taxon>
        <taxon>Dikarya</taxon>
        <taxon>Ascomycota</taxon>
        <taxon>Pezizomycotina</taxon>
        <taxon>Dothideomycetes</taxon>
        <taxon>Dothideomycetidae</taxon>
        <taxon>Mycosphaerellales</taxon>
        <taxon>Extremaceae</taxon>
        <taxon>Saxophila</taxon>
    </lineage>
</organism>
<keyword evidence="4" id="KW-1185">Reference proteome</keyword>
<feature type="region of interest" description="Disordered" evidence="1">
    <location>
        <begin position="44"/>
        <end position="99"/>
    </location>
</feature>
<dbReference type="AlphaFoldDB" id="A0AAV9P9V0"/>
<reference evidence="3 4" key="1">
    <citation type="submission" date="2023-08" db="EMBL/GenBank/DDBJ databases">
        <title>Black Yeasts Isolated from many extreme environments.</title>
        <authorList>
            <person name="Coleine C."/>
            <person name="Stajich J.E."/>
            <person name="Selbmann L."/>
        </authorList>
    </citation>
    <scope>NUCLEOTIDE SEQUENCE [LARGE SCALE GENOMIC DNA]</scope>
    <source>
        <strain evidence="3 4">CCFEE 5935</strain>
    </source>
</reference>
<evidence type="ECO:0000256" key="1">
    <source>
        <dbReference type="SAM" id="MobiDB-lite"/>
    </source>
</evidence>
<gene>
    <name evidence="3" type="ORF">LTR77_005643</name>
</gene>
<protein>
    <submittedName>
        <fullName evidence="3">Uncharacterized protein</fullName>
    </submittedName>
</protein>
<proteinExistence type="predicted"/>
<comment type="caution">
    <text evidence="3">The sequence shown here is derived from an EMBL/GenBank/DDBJ whole genome shotgun (WGS) entry which is preliminary data.</text>
</comment>
<feature type="compositionally biased region" description="Low complexity" evidence="1">
    <location>
        <begin position="52"/>
        <end position="99"/>
    </location>
</feature>
<dbReference type="GeneID" id="89926984"/>
<dbReference type="Proteomes" id="UP001337655">
    <property type="component" value="Unassembled WGS sequence"/>
</dbReference>
<keyword evidence="2" id="KW-0732">Signal</keyword>
<sequence length="371" mass="37513">MRAGFATVALALASGVSAAIVAVEASFRSATAIELEQPSLRHAIAQTQPEDSTSTTTTTSTSTTWETITVTLASASPSSSTSSSRSVATSSSSSSTPVAITRPPKFFQDIAEDEITSTIVETVEVTVIAQPIITTYANPSAGAGWIGRHAGGTDLVMEPPTTQLAAPPANRDGVITQTLSQFTTSTIPASITTTFVTRVPPPAATGTSYRTLAPGEKRVTTSLPPGVAVVTSTALITVTSGGSSGISLAAASGAGVISSLMPSNTTCTTSTTSWLNISTFVATPLANWTASSDWSFANSNSTTSTLTSTIMSTSSPAQTTTKPPTSDEGPFKGAVTSPIRNGSGKAAESGEFPVVTTVAAMAACLTLALML</sequence>